<dbReference type="STRING" id="354630.SAMN05421821_116142"/>
<gene>
    <name evidence="2" type="ORF">HDF22_002077</name>
    <name evidence="1" type="ORF">HDF23_004812</name>
</gene>
<comment type="caution">
    <text evidence="2">The sequence shown here is derived from an EMBL/GenBank/DDBJ whole genome shotgun (WGS) entry which is preliminary data.</text>
</comment>
<organism evidence="2 4">
    <name type="scientific">Mucilaginibacter lappiensis</name>
    <dbReference type="NCBI Taxonomy" id="354630"/>
    <lineage>
        <taxon>Bacteria</taxon>
        <taxon>Pseudomonadati</taxon>
        <taxon>Bacteroidota</taxon>
        <taxon>Sphingobacteriia</taxon>
        <taxon>Sphingobacteriales</taxon>
        <taxon>Sphingobacteriaceae</taxon>
        <taxon>Mucilaginibacter</taxon>
    </lineage>
</organism>
<proteinExistence type="predicted"/>
<dbReference type="Proteomes" id="UP000548326">
    <property type="component" value="Unassembled WGS sequence"/>
</dbReference>
<accession>A0A1N7F5I1</accession>
<dbReference type="EMBL" id="JACHCB010000016">
    <property type="protein sequence ID" value="MBB6112039.1"/>
    <property type="molecule type" value="Genomic_DNA"/>
</dbReference>
<dbReference type="EMBL" id="JACHCA010000005">
    <property type="protein sequence ID" value="MBB6127964.1"/>
    <property type="molecule type" value="Genomic_DNA"/>
</dbReference>
<evidence type="ECO:0000313" key="3">
    <source>
        <dbReference type="Proteomes" id="UP000541583"/>
    </source>
</evidence>
<evidence type="ECO:0000313" key="1">
    <source>
        <dbReference type="EMBL" id="MBB6112039.1"/>
    </source>
</evidence>
<protein>
    <submittedName>
        <fullName evidence="2">Uncharacterized protein</fullName>
    </submittedName>
</protein>
<sequence length="41" mass="4778">MPLFCFMIKAVILSMSKYDEQASTRFRSREISIAYLVGGMW</sequence>
<dbReference type="Proteomes" id="UP000541583">
    <property type="component" value="Unassembled WGS sequence"/>
</dbReference>
<reference evidence="3 4" key="1">
    <citation type="submission" date="2020-08" db="EMBL/GenBank/DDBJ databases">
        <title>Genomic Encyclopedia of Type Strains, Phase IV (KMG-V): Genome sequencing to study the core and pangenomes of soil and plant-associated prokaryotes.</title>
        <authorList>
            <person name="Whitman W."/>
        </authorList>
    </citation>
    <scope>NUCLEOTIDE SEQUENCE [LARGE SCALE GENOMIC DNA]</scope>
    <source>
        <strain evidence="1 3">ANJLi2</strain>
        <strain evidence="2 4">MP601</strain>
    </source>
</reference>
<evidence type="ECO:0000313" key="2">
    <source>
        <dbReference type="EMBL" id="MBB6127964.1"/>
    </source>
</evidence>
<name>A0A1N7F5I1_9SPHI</name>
<dbReference type="AlphaFoldDB" id="A0A1N7F5I1"/>
<evidence type="ECO:0000313" key="4">
    <source>
        <dbReference type="Proteomes" id="UP000548326"/>
    </source>
</evidence>
<keyword evidence="3" id="KW-1185">Reference proteome</keyword>